<evidence type="ECO:0000256" key="1">
    <source>
        <dbReference type="ARBA" id="ARBA00022884"/>
    </source>
</evidence>
<dbReference type="AlphaFoldDB" id="A0A2P2L0C5"/>
<protein>
    <submittedName>
        <fullName evidence="4 5">THO complex subunit 4D</fullName>
    </submittedName>
</protein>
<sequence>MKIEIVGATEMPISARVNVTGLNGRRKRTVVMTPGAGRGRVPVAADRGSVRTRGGGLKNGAPPRGNAPGRGGGRARGRSRGRGRGRGKKLGTEKSADELDKELENYHAEAMAS</sequence>
<dbReference type="EMBL" id="GGEC01030931">
    <property type="protein sequence ID" value="MBX11415.1"/>
    <property type="molecule type" value="Transcribed_RNA"/>
</dbReference>
<accession>A0A2P2L0C5</accession>
<dbReference type="InterPro" id="IPR025715">
    <property type="entry name" value="FoP_C"/>
</dbReference>
<dbReference type="SMART" id="SM01218">
    <property type="entry name" value="FoP_duplication"/>
    <property type="match status" value="1"/>
</dbReference>
<proteinExistence type="predicted"/>
<reference evidence="5" key="1">
    <citation type="submission" date="2018-02" db="EMBL/GenBank/DDBJ databases">
        <title>Rhizophora mucronata_Transcriptome.</title>
        <authorList>
            <person name="Meera S.P."/>
            <person name="Sreeshan A."/>
            <person name="Augustine A."/>
        </authorList>
    </citation>
    <scope>NUCLEOTIDE SEQUENCE</scope>
    <source>
        <tissue evidence="5">Leaf</tissue>
    </source>
</reference>
<feature type="compositionally biased region" description="Basic residues" evidence="2">
    <location>
        <begin position="73"/>
        <end position="89"/>
    </location>
</feature>
<name>A0A2P2L0C5_RHIMU</name>
<evidence type="ECO:0000259" key="3">
    <source>
        <dbReference type="SMART" id="SM01218"/>
    </source>
</evidence>
<feature type="compositionally biased region" description="Basic and acidic residues" evidence="2">
    <location>
        <begin position="90"/>
        <end position="107"/>
    </location>
</feature>
<feature type="domain" description="Chromatin target of PRMT1 protein C-terminal" evidence="3">
    <location>
        <begin position="36"/>
        <end position="113"/>
    </location>
</feature>
<feature type="region of interest" description="Disordered" evidence="2">
    <location>
        <begin position="34"/>
        <end position="113"/>
    </location>
</feature>
<keyword evidence="1" id="KW-0694">RNA-binding</keyword>
<dbReference type="EMBL" id="GGEC01030929">
    <property type="protein sequence ID" value="MBX11413.1"/>
    <property type="molecule type" value="Transcribed_RNA"/>
</dbReference>
<dbReference type="GO" id="GO:0003723">
    <property type="term" value="F:RNA binding"/>
    <property type="evidence" value="ECO:0007669"/>
    <property type="project" value="UniProtKB-KW"/>
</dbReference>
<evidence type="ECO:0000313" key="4">
    <source>
        <dbReference type="EMBL" id="MBX11413.1"/>
    </source>
</evidence>
<evidence type="ECO:0000313" key="5">
    <source>
        <dbReference type="EMBL" id="MBX11415.1"/>
    </source>
</evidence>
<organism evidence="5">
    <name type="scientific">Rhizophora mucronata</name>
    <name type="common">Asiatic mangrove</name>
    <dbReference type="NCBI Taxonomy" id="61149"/>
    <lineage>
        <taxon>Eukaryota</taxon>
        <taxon>Viridiplantae</taxon>
        <taxon>Streptophyta</taxon>
        <taxon>Embryophyta</taxon>
        <taxon>Tracheophyta</taxon>
        <taxon>Spermatophyta</taxon>
        <taxon>Magnoliopsida</taxon>
        <taxon>eudicotyledons</taxon>
        <taxon>Gunneridae</taxon>
        <taxon>Pentapetalae</taxon>
        <taxon>rosids</taxon>
        <taxon>fabids</taxon>
        <taxon>Malpighiales</taxon>
        <taxon>Rhizophoraceae</taxon>
        <taxon>Rhizophora</taxon>
    </lineage>
</organism>
<dbReference type="Pfam" id="PF13865">
    <property type="entry name" value="FoP_duplication"/>
    <property type="match status" value="1"/>
</dbReference>
<dbReference type="EMBL" id="GGEC01030927">
    <property type="protein sequence ID" value="MBX11411.1"/>
    <property type="molecule type" value="Transcribed_RNA"/>
</dbReference>
<evidence type="ECO:0000256" key="2">
    <source>
        <dbReference type="SAM" id="MobiDB-lite"/>
    </source>
</evidence>